<keyword evidence="11 14" id="KW-0275">Fatty acid biosynthesis</keyword>
<dbReference type="Pfam" id="PF01477">
    <property type="entry name" value="PLAT"/>
    <property type="match status" value="1"/>
</dbReference>
<keyword evidence="6" id="KW-0276">Fatty acid metabolism</keyword>
<keyword evidence="7 13" id="KW-0223">Dioxygenase</keyword>
<dbReference type="PRINTS" id="PR00468">
    <property type="entry name" value="PLTLPOXGNASE"/>
</dbReference>
<evidence type="ECO:0000256" key="6">
    <source>
        <dbReference type="ARBA" id="ARBA00022832"/>
    </source>
</evidence>
<dbReference type="PROSITE" id="PS00711">
    <property type="entry name" value="LIPOXYGENASE_1"/>
    <property type="match status" value="1"/>
</dbReference>
<dbReference type="InterPro" id="IPR001246">
    <property type="entry name" value="LipOase_plant"/>
</dbReference>
<protein>
    <recommendedName>
        <fullName evidence="14">Lipoxygenase</fullName>
        <ecNumber evidence="14">1.13.11.-</ecNumber>
    </recommendedName>
</protein>
<evidence type="ECO:0000256" key="7">
    <source>
        <dbReference type="ARBA" id="ARBA00022964"/>
    </source>
</evidence>
<evidence type="ECO:0000256" key="12">
    <source>
        <dbReference type="PROSITE-ProRule" id="PRU00152"/>
    </source>
</evidence>
<name>A0A8T2V6U0_CERRI</name>
<evidence type="ECO:0000256" key="3">
    <source>
        <dbReference type="ARBA" id="ARBA00022516"/>
    </source>
</evidence>
<dbReference type="PRINTS" id="PR00087">
    <property type="entry name" value="LIPOXYGENASE"/>
</dbReference>
<evidence type="ECO:0000259" key="17">
    <source>
        <dbReference type="PROSITE" id="PS51393"/>
    </source>
</evidence>
<dbReference type="EMBL" id="CM035409">
    <property type="protein sequence ID" value="KAH7439969.1"/>
    <property type="molecule type" value="Genomic_DNA"/>
</dbReference>
<dbReference type="InterPro" id="IPR036392">
    <property type="entry name" value="PLAT/LH2_dom_sf"/>
</dbReference>
<dbReference type="PROSITE" id="PS50095">
    <property type="entry name" value="PLAT"/>
    <property type="match status" value="1"/>
</dbReference>
<evidence type="ECO:0000256" key="8">
    <source>
        <dbReference type="ARBA" id="ARBA00023002"/>
    </source>
</evidence>
<accession>A0A8T2V6U0</accession>
<keyword evidence="19" id="KW-1185">Reference proteome</keyword>
<gene>
    <name evidence="18" type="ORF">KP509_04G085000</name>
</gene>
<feature type="region of interest" description="Disordered" evidence="15">
    <location>
        <begin position="227"/>
        <end position="247"/>
    </location>
</feature>
<feature type="domain" description="Lipoxygenase" evidence="17">
    <location>
        <begin position="163"/>
        <end position="759"/>
    </location>
</feature>
<comment type="caution">
    <text evidence="18">The sequence shown here is derived from an EMBL/GenBank/DDBJ whole genome shotgun (WGS) entry which is preliminary data.</text>
</comment>
<evidence type="ECO:0000256" key="9">
    <source>
        <dbReference type="ARBA" id="ARBA00023004"/>
    </source>
</evidence>
<organism evidence="18 19">
    <name type="scientific">Ceratopteris richardii</name>
    <name type="common">Triangle waterfern</name>
    <dbReference type="NCBI Taxonomy" id="49495"/>
    <lineage>
        <taxon>Eukaryota</taxon>
        <taxon>Viridiplantae</taxon>
        <taxon>Streptophyta</taxon>
        <taxon>Embryophyta</taxon>
        <taxon>Tracheophyta</taxon>
        <taxon>Polypodiopsida</taxon>
        <taxon>Polypodiidae</taxon>
        <taxon>Polypodiales</taxon>
        <taxon>Pteridineae</taxon>
        <taxon>Pteridaceae</taxon>
        <taxon>Parkerioideae</taxon>
        <taxon>Ceratopteris</taxon>
    </lineage>
</organism>
<dbReference type="Pfam" id="PF00305">
    <property type="entry name" value="Lipoxygenase"/>
    <property type="match status" value="2"/>
</dbReference>
<dbReference type="GO" id="GO:0046872">
    <property type="term" value="F:metal ion binding"/>
    <property type="evidence" value="ECO:0007669"/>
    <property type="project" value="UniProtKB-UniRule"/>
</dbReference>
<keyword evidence="8 13" id="KW-0560">Oxidoreductase</keyword>
<keyword evidence="9 13" id="KW-0408">Iron</keyword>
<evidence type="ECO:0000256" key="2">
    <source>
        <dbReference type="ARBA" id="ARBA00009419"/>
    </source>
</evidence>
<dbReference type="PROSITE" id="PS51393">
    <property type="entry name" value="LIPOXYGENASE_3"/>
    <property type="match status" value="1"/>
</dbReference>
<comment type="function">
    <text evidence="14">Plant lipoxygenase may be involved in a number of diverse aspects of plant physiology including growth and development, pest resistance, and senescence or responses to wounding.</text>
</comment>
<dbReference type="Gene3D" id="4.10.375.10">
    <property type="entry name" value="Lipoxygenase-1, Domain 2"/>
    <property type="match status" value="1"/>
</dbReference>
<keyword evidence="4 13" id="KW-0479">Metal-binding</keyword>
<dbReference type="GO" id="GO:0034440">
    <property type="term" value="P:lipid oxidation"/>
    <property type="evidence" value="ECO:0007669"/>
    <property type="project" value="InterPro"/>
</dbReference>
<proteinExistence type="inferred from homology"/>
<dbReference type="EC" id="1.13.11.-" evidence="14"/>
<dbReference type="GO" id="GO:0031408">
    <property type="term" value="P:oxylipin biosynthetic process"/>
    <property type="evidence" value="ECO:0007669"/>
    <property type="project" value="UniProtKB-UniRule"/>
</dbReference>
<comment type="pathway">
    <text evidence="14">Lipid metabolism; oxylipin biosynthesis.</text>
</comment>
<evidence type="ECO:0000256" key="10">
    <source>
        <dbReference type="ARBA" id="ARBA00023098"/>
    </source>
</evidence>
<dbReference type="InterPro" id="IPR020834">
    <property type="entry name" value="LipOase_CS"/>
</dbReference>
<dbReference type="InterPro" id="IPR036226">
    <property type="entry name" value="LipOase_C_sf"/>
</dbReference>
<keyword evidence="10" id="KW-0443">Lipid metabolism</keyword>
<dbReference type="Gene3D" id="3.10.450.60">
    <property type="match status" value="1"/>
</dbReference>
<dbReference type="OMA" id="WSLHDQA"/>
<dbReference type="PANTHER" id="PTHR11771">
    <property type="entry name" value="LIPOXYGENASE"/>
    <property type="match status" value="1"/>
</dbReference>
<comment type="cofactor">
    <cofactor evidence="1 13">
        <name>Fe cation</name>
        <dbReference type="ChEBI" id="CHEBI:24875"/>
    </cofactor>
</comment>
<evidence type="ECO:0000313" key="19">
    <source>
        <dbReference type="Proteomes" id="UP000825935"/>
    </source>
</evidence>
<evidence type="ECO:0000256" key="14">
    <source>
        <dbReference type="RuleBase" id="RU003975"/>
    </source>
</evidence>
<dbReference type="Proteomes" id="UP000825935">
    <property type="component" value="Chromosome 4"/>
</dbReference>
<evidence type="ECO:0000259" key="16">
    <source>
        <dbReference type="PROSITE" id="PS50095"/>
    </source>
</evidence>
<dbReference type="SUPFAM" id="SSF49723">
    <property type="entry name" value="Lipase/lipooxygenase domain (PLAT/LH2 domain)"/>
    <property type="match status" value="1"/>
</dbReference>
<keyword evidence="3 14" id="KW-0444">Lipid biosynthesis</keyword>
<evidence type="ECO:0000256" key="11">
    <source>
        <dbReference type="ARBA" id="ARBA00023160"/>
    </source>
</evidence>
<dbReference type="GO" id="GO:0006633">
    <property type="term" value="P:fatty acid biosynthetic process"/>
    <property type="evidence" value="ECO:0007669"/>
    <property type="project" value="UniProtKB-KW"/>
</dbReference>
<dbReference type="InterPro" id="IPR001024">
    <property type="entry name" value="PLAT/LH2_dom"/>
</dbReference>
<comment type="similarity">
    <text evidence="2 13">Belongs to the lipoxygenase family.</text>
</comment>
<dbReference type="PROSITE" id="PS00081">
    <property type="entry name" value="LIPOXYGENASE_2"/>
    <property type="match status" value="1"/>
</dbReference>
<sequence length="759" mass="87078">MESFFPHKRDRADVPLVELKATAVLRRRSLTWLADSFFRLEDSIADALGNDVECTLVSGEIDKDSGVSKESKVALMEGSWLFRTKSESGNNDKESYSLTFMVEEDFGEPGGMLIKNRHRNWFFLEYSTIQMPLGSDVHFQCSSWIYNYRDYGGTPRVFFSNKMCLPNQTPKGLVHLRTLELEQLRGSGTGERKEPDRVYDYDVYNDLGDADEDEDLARPILRGSEEYPYPRRCRTGRGMTKADPNSEIPTKLLDSVSIPRDEQFDHIKTSNFLVSLIESTKGNDDFDSFLDIKNLYDDGLKISKDRLNANASKRETDYARKDAFETIRELTDDDSEDGTLLKFPLPQILQDMTVTEAMEKNRLYIIDYHDVYFPYLQRINKLEGKAYATLVTPNGDSVHWELAKIHANINDSGVHQLVSHWLRTHCVIEPFIIATDRQLSAMHPLYVLLVPHFRNTMSINALATKALIPANGVIEKTFSSGKYSMEMSSYAYKNWRFDEQSLRSDLLKRCVDTDPNEQKGCHHGLPYPYAVDGLDIWWCINEWVKDYVNHFYKDAMVVQGDSELQAWWKEVKEVGHADQKEGWLDLKGTSELVEVLTTLIWIASAHHAAVNFGQYAYAGYLPNKPTMGRKLIPEDDDSNSDDRQLLYSSPIPYFMRAWSRQSQAVEVMAVIEILSTHSSDEEYLGERTKMPFWSSDQELIQAFERFGHRLKTVEESILQRNRDPSLFNRRGAVNLPYTLLIPSSHEGLTGRGMPNSTSI</sequence>
<dbReference type="Gene3D" id="2.60.60.20">
    <property type="entry name" value="PLAT/LH2 domain"/>
    <property type="match status" value="1"/>
</dbReference>
<feature type="domain" description="PLAT" evidence="16">
    <location>
        <begin position="32"/>
        <end position="159"/>
    </location>
</feature>
<keyword evidence="5 14" id="KW-0925">Oxylipin biosynthesis</keyword>
<dbReference type="InterPro" id="IPR013819">
    <property type="entry name" value="LipOase_C"/>
</dbReference>
<evidence type="ECO:0000256" key="4">
    <source>
        <dbReference type="ARBA" id="ARBA00022723"/>
    </source>
</evidence>
<evidence type="ECO:0000256" key="15">
    <source>
        <dbReference type="SAM" id="MobiDB-lite"/>
    </source>
</evidence>
<dbReference type="SUPFAM" id="SSF48484">
    <property type="entry name" value="Lipoxigenase"/>
    <property type="match status" value="1"/>
</dbReference>
<dbReference type="SMART" id="SM00308">
    <property type="entry name" value="LH2"/>
    <property type="match status" value="1"/>
</dbReference>
<dbReference type="InterPro" id="IPR000907">
    <property type="entry name" value="LipOase"/>
</dbReference>
<evidence type="ECO:0000256" key="5">
    <source>
        <dbReference type="ARBA" id="ARBA00022767"/>
    </source>
</evidence>
<comment type="caution">
    <text evidence="12">Lacks conserved residue(s) required for the propagation of feature annotation.</text>
</comment>
<dbReference type="Gene3D" id="1.20.245.10">
    <property type="entry name" value="Lipoxygenase-1, Domain 5"/>
    <property type="match status" value="1"/>
</dbReference>
<dbReference type="AlphaFoldDB" id="A0A8T2V6U0"/>
<reference evidence="18" key="1">
    <citation type="submission" date="2021-08" db="EMBL/GenBank/DDBJ databases">
        <title>WGS assembly of Ceratopteris richardii.</title>
        <authorList>
            <person name="Marchant D.B."/>
            <person name="Chen G."/>
            <person name="Jenkins J."/>
            <person name="Shu S."/>
            <person name="Leebens-Mack J."/>
            <person name="Grimwood J."/>
            <person name="Schmutz J."/>
            <person name="Soltis P."/>
            <person name="Soltis D."/>
            <person name="Chen Z.-H."/>
        </authorList>
    </citation>
    <scope>NUCLEOTIDE SEQUENCE</scope>
    <source>
        <strain evidence="18">Whitten #5841</strain>
        <tissue evidence="18">Leaf</tissue>
    </source>
</reference>
<dbReference type="InterPro" id="IPR020833">
    <property type="entry name" value="LipOase_Fe_BS"/>
</dbReference>
<dbReference type="GO" id="GO:0016702">
    <property type="term" value="F:oxidoreductase activity, acting on single donors with incorporation of molecular oxygen, incorporation of two atoms of oxygen"/>
    <property type="evidence" value="ECO:0007669"/>
    <property type="project" value="InterPro"/>
</dbReference>
<evidence type="ECO:0000313" key="18">
    <source>
        <dbReference type="EMBL" id="KAH7439969.1"/>
    </source>
</evidence>
<evidence type="ECO:0000256" key="1">
    <source>
        <dbReference type="ARBA" id="ARBA00001962"/>
    </source>
</evidence>
<evidence type="ECO:0000256" key="13">
    <source>
        <dbReference type="RuleBase" id="RU003974"/>
    </source>
</evidence>
<dbReference type="OrthoDB" id="407298at2759"/>